<dbReference type="HAMAP" id="MF_00197">
    <property type="entry name" value="DAP_epimerase"/>
    <property type="match status" value="1"/>
</dbReference>
<feature type="site" description="Could be important to modulate the pK values of the two catalytic cysteine residues" evidence="8">
    <location>
        <position position="219"/>
    </location>
</feature>
<comment type="subcellular location">
    <subcellularLocation>
        <location evidence="8">Cytoplasm</location>
    </subcellularLocation>
</comment>
<dbReference type="PANTHER" id="PTHR31689">
    <property type="entry name" value="DIAMINOPIMELATE EPIMERASE, CHLOROPLASTIC"/>
    <property type="match status" value="1"/>
</dbReference>
<comment type="function">
    <text evidence="8">Catalyzes the stereoinversion of LL-2,6-diaminopimelate (L,L-DAP) to meso-diaminopimelate (meso-DAP), a precursor of L-lysine and an essential component of the bacterial peptidoglycan.</text>
</comment>
<comment type="catalytic activity">
    <reaction evidence="7 8">
        <text>(2S,6S)-2,6-diaminopimelate = meso-2,6-diaminopimelate</text>
        <dbReference type="Rhea" id="RHEA:15393"/>
        <dbReference type="ChEBI" id="CHEBI:57609"/>
        <dbReference type="ChEBI" id="CHEBI:57791"/>
        <dbReference type="EC" id="5.1.1.7"/>
    </reaction>
</comment>
<keyword evidence="6 8" id="KW-0413">Isomerase</keyword>
<dbReference type="PROSITE" id="PS01326">
    <property type="entry name" value="DAP_EPIMERASE"/>
    <property type="match status" value="1"/>
</dbReference>
<dbReference type="RefSeq" id="WP_376845374.1">
    <property type="nucleotide sequence ID" value="NZ_JBHSFW010000001.1"/>
</dbReference>
<dbReference type="SUPFAM" id="SSF54506">
    <property type="entry name" value="Diaminopimelate epimerase-like"/>
    <property type="match status" value="2"/>
</dbReference>
<feature type="binding site" evidence="8">
    <location>
        <begin position="229"/>
        <end position="230"/>
    </location>
    <ligand>
        <name>substrate</name>
    </ligand>
</feature>
<feature type="binding site" evidence="8">
    <location>
        <begin position="219"/>
        <end position="220"/>
    </location>
    <ligand>
        <name>substrate</name>
    </ligand>
</feature>
<name>A0ABV9GJB5_9BACL</name>
<feature type="binding site" evidence="8">
    <location>
        <position position="167"/>
    </location>
    <ligand>
        <name>substrate</name>
    </ligand>
</feature>
<keyword evidence="8" id="KW-0963">Cytoplasm</keyword>
<keyword evidence="4 8" id="KW-0028">Amino-acid biosynthesis</keyword>
<organism evidence="10 11">
    <name type="scientific">Camelliibacillus cellulosilyticus</name>
    <dbReference type="NCBI Taxonomy" id="2174486"/>
    <lineage>
        <taxon>Bacteria</taxon>
        <taxon>Bacillati</taxon>
        <taxon>Bacillota</taxon>
        <taxon>Bacilli</taxon>
        <taxon>Bacillales</taxon>
        <taxon>Sporolactobacillaceae</taxon>
        <taxon>Camelliibacillus</taxon>
    </lineage>
</organism>
<feature type="binding site" evidence="8">
    <location>
        <position position="68"/>
    </location>
    <ligand>
        <name>substrate</name>
    </ligand>
</feature>
<comment type="pathway">
    <text evidence="1 8">Amino-acid biosynthesis; L-lysine biosynthesis via DAP pathway; DL-2,6-diaminopimelate from LL-2,6-diaminopimelate: step 1/1.</text>
</comment>
<evidence type="ECO:0000256" key="4">
    <source>
        <dbReference type="ARBA" id="ARBA00022605"/>
    </source>
</evidence>
<dbReference type="PANTHER" id="PTHR31689:SF0">
    <property type="entry name" value="DIAMINOPIMELATE EPIMERASE"/>
    <property type="match status" value="1"/>
</dbReference>
<evidence type="ECO:0000313" key="10">
    <source>
        <dbReference type="EMBL" id="MFC4618382.1"/>
    </source>
</evidence>
<proteinExistence type="inferred from homology"/>
<feature type="binding site" evidence="8">
    <location>
        <position position="15"/>
    </location>
    <ligand>
        <name>substrate</name>
    </ligand>
</feature>
<evidence type="ECO:0000256" key="1">
    <source>
        <dbReference type="ARBA" id="ARBA00005196"/>
    </source>
</evidence>
<dbReference type="InterPro" id="IPR018510">
    <property type="entry name" value="DAP_epimerase_AS"/>
</dbReference>
<dbReference type="EMBL" id="JBHSFW010000001">
    <property type="protein sequence ID" value="MFC4618382.1"/>
    <property type="molecule type" value="Genomic_DNA"/>
</dbReference>
<evidence type="ECO:0000256" key="8">
    <source>
        <dbReference type="HAMAP-Rule" id="MF_00197"/>
    </source>
</evidence>
<comment type="caution">
    <text evidence="8">Lacks conserved residue(s) required for the propagation of feature annotation.</text>
</comment>
<dbReference type="GO" id="GO:0008837">
    <property type="term" value="F:diaminopimelate epimerase activity"/>
    <property type="evidence" value="ECO:0007669"/>
    <property type="project" value="UniProtKB-EC"/>
</dbReference>
<dbReference type="Proteomes" id="UP001596022">
    <property type="component" value="Unassembled WGS sequence"/>
</dbReference>
<evidence type="ECO:0000256" key="9">
    <source>
        <dbReference type="PROSITE-ProRule" id="PRU10125"/>
    </source>
</evidence>
<evidence type="ECO:0000256" key="6">
    <source>
        <dbReference type="ARBA" id="ARBA00023235"/>
    </source>
</evidence>
<gene>
    <name evidence="8 10" type="primary">dapF</name>
    <name evidence="10" type="ORF">ACFO4N_06510</name>
</gene>
<comment type="similarity">
    <text evidence="2 8">Belongs to the diaminopimelate epimerase family.</text>
</comment>
<accession>A0ABV9GJB5</accession>
<evidence type="ECO:0000256" key="3">
    <source>
        <dbReference type="ARBA" id="ARBA00013080"/>
    </source>
</evidence>
<dbReference type="EC" id="5.1.1.7" evidence="3 8"/>
<feature type="active site" evidence="9">
    <location>
        <position position="77"/>
    </location>
</feature>
<feature type="binding site" evidence="8">
    <location>
        <position position="201"/>
    </location>
    <ligand>
        <name>substrate</name>
    </ligand>
</feature>
<comment type="subunit">
    <text evidence="8">Homodimer.</text>
</comment>
<dbReference type="Gene3D" id="3.10.310.10">
    <property type="entry name" value="Diaminopimelate Epimerase, Chain A, domain 1"/>
    <property type="match status" value="2"/>
</dbReference>
<comment type="caution">
    <text evidence="10">The sequence shown here is derived from an EMBL/GenBank/DDBJ whole genome shotgun (WGS) entry which is preliminary data.</text>
</comment>
<feature type="binding site" evidence="8">
    <location>
        <begin position="78"/>
        <end position="79"/>
    </location>
    <ligand>
        <name>substrate</name>
    </ligand>
</feature>
<dbReference type="Pfam" id="PF01678">
    <property type="entry name" value="DAP_epimerase"/>
    <property type="match status" value="2"/>
</dbReference>
<evidence type="ECO:0000256" key="2">
    <source>
        <dbReference type="ARBA" id="ARBA00010219"/>
    </source>
</evidence>
<sequence length="287" mass="31217">MKQSIRFTKMHGLGNCYIYLDLFRDAIDNIDFSHLAQQVADPYTGIGSDGLILITPSDRADLMMRMFNKDGSEGKNCGNGLRCVAKYAYENRLVREARFSIETLGGTFWAEVHSKNGHVDLVTIDMGIPKLSRGDVPMTGRSEETAINENVHLIDGEWRVTALSIGNPQAIFFVDAIEAAPLDTIGPLLADGHPLFPDGVNVGFVQVIGSNALTYRVWERGSGPTRACGTGATAAVVAAVLNHYSKQNEEVTVHLPGGDLNIKWDEASGHVFKTGPAETICDGVLYY</sequence>
<dbReference type="NCBIfam" id="TIGR00652">
    <property type="entry name" value="DapF"/>
    <property type="match status" value="1"/>
</dbReference>
<evidence type="ECO:0000256" key="7">
    <source>
        <dbReference type="ARBA" id="ARBA00051712"/>
    </source>
</evidence>
<feature type="active site" description="Proton donor" evidence="8">
    <location>
        <position position="77"/>
    </location>
</feature>
<keyword evidence="5 8" id="KW-0457">Lysine biosynthesis</keyword>
<evidence type="ECO:0000313" key="11">
    <source>
        <dbReference type="Proteomes" id="UP001596022"/>
    </source>
</evidence>
<evidence type="ECO:0000256" key="5">
    <source>
        <dbReference type="ARBA" id="ARBA00023154"/>
    </source>
</evidence>
<reference evidence="11" key="1">
    <citation type="journal article" date="2019" name="Int. J. Syst. Evol. Microbiol.">
        <title>The Global Catalogue of Microorganisms (GCM) 10K type strain sequencing project: providing services to taxonomists for standard genome sequencing and annotation.</title>
        <authorList>
            <consortium name="The Broad Institute Genomics Platform"/>
            <consortium name="The Broad Institute Genome Sequencing Center for Infectious Disease"/>
            <person name="Wu L."/>
            <person name="Ma J."/>
        </authorList>
    </citation>
    <scope>NUCLEOTIDE SEQUENCE [LARGE SCALE GENOMIC DNA]</scope>
    <source>
        <strain evidence="11">CGMCC 1.16306</strain>
    </source>
</reference>
<keyword evidence="11" id="KW-1185">Reference proteome</keyword>
<feature type="active site" description="Proton acceptor" evidence="8">
    <location>
        <position position="228"/>
    </location>
</feature>
<protein>
    <recommendedName>
        <fullName evidence="3 8">Diaminopimelate epimerase</fullName>
        <shortName evidence="8">DAP epimerase</shortName>
        <ecNumber evidence="3 8">5.1.1.7</ecNumber>
    </recommendedName>
    <alternativeName>
        <fullName evidence="8">PLP-independent amino acid racemase</fullName>
    </alternativeName>
</protein>
<dbReference type="InterPro" id="IPR001653">
    <property type="entry name" value="DAP_epimerase_DapF"/>
</dbReference>